<dbReference type="PANTHER" id="PTHR46558:SF11">
    <property type="entry name" value="HTH-TYPE TRANSCRIPTIONAL REGULATOR XRE"/>
    <property type="match status" value="1"/>
</dbReference>
<evidence type="ECO:0000313" key="4">
    <source>
        <dbReference type="Proteomes" id="UP000308744"/>
    </source>
</evidence>
<keyword evidence="4" id="KW-1185">Reference proteome</keyword>
<proteinExistence type="predicted"/>
<dbReference type="GO" id="GO:0003677">
    <property type="term" value="F:DNA binding"/>
    <property type="evidence" value="ECO:0007669"/>
    <property type="project" value="UniProtKB-KW"/>
</dbReference>
<keyword evidence="1" id="KW-0238">DNA-binding</keyword>
<dbReference type="EMBL" id="SZPU01000133">
    <property type="protein sequence ID" value="TKI53126.1"/>
    <property type="molecule type" value="Genomic_DNA"/>
</dbReference>
<dbReference type="RefSeq" id="WP_107896651.1">
    <property type="nucleotide sequence ID" value="NZ_PYWM01000022.1"/>
</dbReference>
<dbReference type="InterPro" id="IPR001387">
    <property type="entry name" value="Cro/C1-type_HTH"/>
</dbReference>
<feature type="domain" description="HTH cro/C1-type" evidence="2">
    <location>
        <begin position="13"/>
        <end position="67"/>
    </location>
</feature>
<dbReference type="Proteomes" id="UP000308744">
    <property type="component" value="Unassembled WGS sequence"/>
</dbReference>
<evidence type="ECO:0000259" key="2">
    <source>
        <dbReference type="PROSITE" id="PS50943"/>
    </source>
</evidence>
<organism evidence="3 4">
    <name type="scientific">Lysinibacillus mangiferihumi</name>
    <dbReference type="NCBI Taxonomy" id="1130819"/>
    <lineage>
        <taxon>Bacteria</taxon>
        <taxon>Bacillati</taxon>
        <taxon>Bacillota</taxon>
        <taxon>Bacilli</taxon>
        <taxon>Bacillales</taxon>
        <taxon>Bacillaceae</taxon>
        <taxon>Lysinibacillus</taxon>
    </lineage>
</organism>
<dbReference type="CDD" id="cd00093">
    <property type="entry name" value="HTH_XRE"/>
    <property type="match status" value="1"/>
</dbReference>
<dbReference type="SUPFAM" id="SSF47413">
    <property type="entry name" value="lambda repressor-like DNA-binding domains"/>
    <property type="match status" value="1"/>
</dbReference>
<gene>
    <name evidence="3" type="ORF">FC756_25615</name>
</gene>
<name>A0A4U2XYT7_9BACI</name>
<evidence type="ECO:0000256" key="1">
    <source>
        <dbReference type="ARBA" id="ARBA00023125"/>
    </source>
</evidence>
<evidence type="ECO:0000313" key="3">
    <source>
        <dbReference type="EMBL" id="TKI53126.1"/>
    </source>
</evidence>
<dbReference type="SMART" id="SM00530">
    <property type="entry name" value="HTH_XRE"/>
    <property type="match status" value="1"/>
</dbReference>
<dbReference type="Pfam" id="PF01381">
    <property type="entry name" value="HTH_3"/>
    <property type="match status" value="1"/>
</dbReference>
<dbReference type="AlphaFoldDB" id="A0A4U2XYT7"/>
<accession>A0A4U2XYT7</accession>
<dbReference type="PROSITE" id="PS50943">
    <property type="entry name" value="HTH_CROC1"/>
    <property type="match status" value="1"/>
</dbReference>
<comment type="caution">
    <text evidence="3">The sequence shown here is derived from an EMBL/GenBank/DDBJ whole genome shotgun (WGS) entry which is preliminary data.</text>
</comment>
<protein>
    <submittedName>
        <fullName evidence="3">Helix-turn-helix transcriptional regulator</fullName>
    </submittedName>
</protein>
<dbReference type="Gene3D" id="1.10.260.40">
    <property type="entry name" value="lambda repressor-like DNA-binding domains"/>
    <property type="match status" value="1"/>
</dbReference>
<reference evidence="3 4" key="1">
    <citation type="submission" date="2019-04" db="EMBL/GenBank/DDBJ databases">
        <title>Lysinibacillus genome sequencing.</title>
        <authorList>
            <person name="Dunlap C."/>
        </authorList>
    </citation>
    <scope>NUCLEOTIDE SEQUENCE [LARGE SCALE GENOMIC DNA]</scope>
    <source>
        <strain evidence="3 4">CCTCC AB 2010389</strain>
    </source>
</reference>
<dbReference type="PANTHER" id="PTHR46558">
    <property type="entry name" value="TRACRIPTIONAL REGULATORY PROTEIN-RELATED-RELATED"/>
    <property type="match status" value="1"/>
</dbReference>
<dbReference type="InterPro" id="IPR010982">
    <property type="entry name" value="Lambda_DNA-bd_dom_sf"/>
</dbReference>
<sequence>MVNYDTEVVAKRIKECRLSRGLSQEELANLLGKSRTNIVNYEAGRTTLPGSVIVDLANIFRVSTDYLLGLSNDPIITANSLQIKKLHRFMNKADEAKRDRAMQILQLSFMEDFDDEDEDEDL</sequence>